<dbReference type="Proteomes" id="UP000523955">
    <property type="component" value="Unassembled WGS sequence"/>
</dbReference>
<proteinExistence type="predicted"/>
<evidence type="ECO:0000313" key="1">
    <source>
        <dbReference type="EMBL" id="MBB6626370.1"/>
    </source>
</evidence>
<organism evidence="1 2">
    <name type="scientific">Nocardioides luti</name>
    <dbReference type="NCBI Taxonomy" id="2761101"/>
    <lineage>
        <taxon>Bacteria</taxon>
        <taxon>Bacillati</taxon>
        <taxon>Actinomycetota</taxon>
        <taxon>Actinomycetes</taxon>
        <taxon>Propionibacteriales</taxon>
        <taxon>Nocardioidaceae</taxon>
        <taxon>Nocardioides</taxon>
    </lineage>
</organism>
<sequence length="223" mass="25419">MSTPPAEPPRPLPPGAPHLPPEEFDRWYGGWDPLDPTTIGEFMAGFDRPWWIIGGWSIEAFTGVSRSHEDMDISILSSDAEAFRVFLGDRWTPWNVDESWFRPFDSRFTDVRPDSQVWVRRDASSPWVLDVPFTPDADGRWTNKRHRAHTEDLEAVTWVAADGLRYARPEVTLMFKAAQVREKDRVDAEVCLPLLGAEARQWLSDTVARLDPAHPWVMPSGPA</sequence>
<accession>A0A7X0V9K8</accession>
<dbReference type="AlphaFoldDB" id="A0A7X0V9K8"/>
<dbReference type="RefSeq" id="WP_185251656.1">
    <property type="nucleotide sequence ID" value="NZ_JACKXE010000001.1"/>
</dbReference>
<evidence type="ECO:0000313" key="2">
    <source>
        <dbReference type="Proteomes" id="UP000523955"/>
    </source>
</evidence>
<keyword evidence="2" id="KW-1185">Reference proteome</keyword>
<dbReference type="InterPro" id="IPR019646">
    <property type="entry name" value="Aminoglyc_AdlTrfase"/>
</dbReference>
<dbReference type="EMBL" id="JACKXE010000001">
    <property type="protein sequence ID" value="MBB6626370.1"/>
    <property type="molecule type" value="Genomic_DNA"/>
</dbReference>
<reference evidence="1 2" key="1">
    <citation type="submission" date="2020-08" db="EMBL/GenBank/DDBJ databases">
        <authorList>
            <person name="Seo M.-J."/>
        </authorList>
    </citation>
    <scope>NUCLEOTIDE SEQUENCE [LARGE SCALE GENOMIC DNA]</scope>
    <source>
        <strain evidence="1 2">KIGAM211</strain>
    </source>
</reference>
<comment type="caution">
    <text evidence="1">The sequence shown here is derived from an EMBL/GenBank/DDBJ whole genome shotgun (WGS) entry which is preliminary data.</text>
</comment>
<protein>
    <recommendedName>
        <fullName evidence="3">Amino acid transporter</fullName>
    </recommendedName>
</protein>
<name>A0A7X0V9K8_9ACTN</name>
<gene>
    <name evidence="1" type="ORF">H5V45_03450</name>
</gene>
<dbReference type="Pfam" id="PF10706">
    <property type="entry name" value="Aminoglyc_resit"/>
    <property type="match status" value="1"/>
</dbReference>
<dbReference type="Gene3D" id="3.30.460.40">
    <property type="match status" value="1"/>
</dbReference>
<evidence type="ECO:0008006" key="3">
    <source>
        <dbReference type="Google" id="ProtNLM"/>
    </source>
</evidence>